<dbReference type="Pfam" id="PF01402">
    <property type="entry name" value="RHH_1"/>
    <property type="match status" value="1"/>
</dbReference>
<keyword evidence="3" id="KW-1185">Reference proteome</keyword>
<name>A0A0A0JGE1_9MICO</name>
<evidence type="ECO:0000259" key="1">
    <source>
        <dbReference type="Pfam" id="PF01402"/>
    </source>
</evidence>
<protein>
    <recommendedName>
        <fullName evidence="1">Ribbon-helix-helix protein CopG domain-containing protein</fullName>
    </recommendedName>
</protein>
<dbReference type="InterPro" id="IPR002145">
    <property type="entry name" value="CopG"/>
</dbReference>
<reference evidence="2 3" key="1">
    <citation type="submission" date="2013-08" db="EMBL/GenBank/DDBJ databases">
        <title>The genome sequence of Knoellia subterranea.</title>
        <authorList>
            <person name="Zhu W."/>
            <person name="Wang G."/>
        </authorList>
    </citation>
    <scope>NUCLEOTIDE SEQUENCE [LARGE SCALE GENOMIC DNA]</scope>
    <source>
        <strain evidence="2 3">KCTC 19937</strain>
    </source>
</reference>
<organism evidence="2 3">
    <name type="scientific">Knoellia subterranea KCTC 19937</name>
    <dbReference type="NCBI Taxonomy" id="1385521"/>
    <lineage>
        <taxon>Bacteria</taxon>
        <taxon>Bacillati</taxon>
        <taxon>Actinomycetota</taxon>
        <taxon>Actinomycetes</taxon>
        <taxon>Micrococcales</taxon>
        <taxon>Intrasporangiaceae</taxon>
        <taxon>Knoellia</taxon>
    </lineage>
</organism>
<feature type="domain" description="Ribbon-helix-helix protein CopG" evidence="1">
    <location>
        <begin position="4"/>
        <end position="41"/>
    </location>
</feature>
<gene>
    <name evidence="2" type="ORF">N803_04905</name>
</gene>
<dbReference type="STRING" id="1385521.N803_04905"/>
<proteinExistence type="predicted"/>
<comment type="caution">
    <text evidence="2">The sequence shown here is derived from an EMBL/GenBank/DDBJ whole genome shotgun (WGS) entry which is preliminary data.</text>
</comment>
<dbReference type="RefSeq" id="WP_035907238.1">
    <property type="nucleotide sequence ID" value="NZ_AVPK01000014.1"/>
</dbReference>
<evidence type="ECO:0000313" key="2">
    <source>
        <dbReference type="EMBL" id="KGN36203.1"/>
    </source>
</evidence>
<dbReference type="Proteomes" id="UP000030011">
    <property type="component" value="Unassembled WGS sequence"/>
</dbReference>
<accession>A0A0A0JGE1</accession>
<dbReference type="AlphaFoldDB" id="A0A0A0JGE1"/>
<dbReference type="OrthoDB" id="3541837at2"/>
<dbReference type="CDD" id="cd22231">
    <property type="entry name" value="RHH_NikR_HicB-like"/>
    <property type="match status" value="1"/>
</dbReference>
<dbReference type="EMBL" id="AVPK01000014">
    <property type="protein sequence ID" value="KGN36203.1"/>
    <property type="molecule type" value="Genomic_DNA"/>
</dbReference>
<dbReference type="GO" id="GO:0006355">
    <property type="term" value="P:regulation of DNA-templated transcription"/>
    <property type="evidence" value="ECO:0007669"/>
    <property type="project" value="InterPro"/>
</dbReference>
<dbReference type="NCBIfam" id="NF041551">
    <property type="entry name" value="YlcI_YnfO_N"/>
    <property type="match status" value="1"/>
</dbReference>
<sequence length="77" mass="8256">MSTQISVRLSDGLVAQLDALVSSGGARSRAAIIESALERELRARIYAREAEVLAAAPRDPELDEWVSAAASTVTWDD</sequence>
<evidence type="ECO:0000313" key="3">
    <source>
        <dbReference type="Proteomes" id="UP000030011"/>
    </source>
</evidence>